<comment type="caution">
    <text evidence="5">The sequence shown here is derived from an EMBL/GenBank/DDBJ whole genome shotgun (WGS) entry which is preliminary data.</text>
</comment>
<dbReference type="AlphaFoldDB" id="A0A8T2U2W7"/>
<dbReference type="OrthoDB" id="185373at2759"/>
<dbReference type="Pfam" id="PF13812">
    <property type="entry name" value="PPR_3"/>
    <property type="match status" value="1"/>
</dbReference>
<organism evidence="5 6">
    <name type="scientific">Ceratopteris richardii</name>
    <name type="common">Triangle waterfern</name>
    <dbReference type="NCBI Taxonomy" id="49495"/>
    <lineage>
        <taxon>Eukaryota</taxon>
        <taxon>Viridiplantae</taxon>
        <taxon>Streptophyta</taxon>
        <taxon>Embryophyta</taxon>
        <taxon>Tracheophyta</taxon>
        <taxon>Polypodiopsida</taxon>
        <taxon>Polypodiidae</taxon>
        <taxon>Polypodiales</taxon>
        <taxon>Pteridineae</taxon>
        <taxon>Pteridaceae</taxon>
        <taxon>Parkerioideae</taxon>
        <taxon>Ceratopteris</taxon>
    </lineage>
</organism>
<keyword evidence="2" id="KW-0677">Repeat</keyword>
<evidence type="ECO:0000256" key="3">
    <source>
        <dbReference type="PROSITE-ProRule" id="PRU00708"/>
    </source>
</evidence>
<dbReference type="NCBIfam" id="TIGR00756">
    <property type="entry name" value="PPR"/>
    <property type="match status" value="4"/>
</dbReference>
<feature type="repeat" description="PPR" evidence="3">
    <location>
        <begin position="239"/>
        <end position="273"/>
    </location>
</feature>
<evidence type="ECO:0000256" key="2">
    <source>
        <dbReference type="ARBA" id="ARBA00022737"/>
    </source>
</evidence>
<feature type="repeat" description="PPR" evidence="3">
    <location>
        <begin position="683"/>
        <end position="717"/>
    </location>
</feature>
<reference evidence="5" key="1">
    <citation type="submission" date="2021-08" db="EMBL/GenBank/DDBJ databases">
        <title>WGS assembly of Ceratopteris richardii.</title>
        <authorList>
            <person name="Marchant D.B."/>
            <person name="Chen G."/>
            <person name="Jenkins J."/>
            <person name="Shu S."/>
            <person name="Leebens-Mack J."/>
            <person name="Grimwood J."/>
            <person name="Schmutz J."/>
            <person name="Soltis P."/>
            <person name="Soltis D."/>
            <person name="Chen Z.-H."/>
        </authorList>
    </citation>
    <scope>NUCLEOTIDE SEQUENCE</scope>
    <source>
        <strain evidence="5">Whitten #5841</strain>
        <tissue evidence="5">Leaf</tissue>
    </source>
</reference>
<dbReference type="InterPro" id="IPR002885">
    <property type="entry name" value="PPR_rpt"/>
</dbReference>
<sequence length="742" mass="83282">MLRWALRYVIRSGSFPQDSDCLKALMLRISERRGRSSHRQRRGFSASSSSVPVPELSASDFPQERVPNPANGEQAQEVAGVSTYQDGIGLSSLQKSSSRPLSDLESACIQMLWRRNAVEPIEETLKRAEFPLTPANLPFILTHVRSPKDALRSFLCCMRDNPSFVPGKTIISSVGRFWQHERERFPMLMSIIIGLRSSSIQMTPRKLTTLIRGYGWAGLVEDVRYFLGTCEASHGFKPDFIHFISALHNCVVEKRMDTALQIFKQMQESKCLPTRDMFKCLITELLKSKQGIEAAFLFEQMYINEIVKPSEYPSRVVSYIDIVNNLLLSENLVAASAFLLRMNHLGFKFDYFTCSKVLNAYHARGLIHEQHELFVKLNAEAMIPDTESLRRMMKEINGQSLSLDALSLLNSLLTVITESSNKLNSLQKDCRDGDTNSMNGAATITNMESCVHNNQAVLPASIDVNSDKANLMLLDRIIYSLSVQKKSKDAFELMLMLAENTKLIVIPGTATTAVVLDSLCCNSEWEEAGRCLRMMMKWGHVPGSELYNLWVQGSAKAGHLEDVGDFINNFTNDSLVLDLVSHILLVEKFCIAGMLDEAKRAIDIRNSGKGTLDVVSYNRMIQCFAKVGDFDVPRKLLDEMLRKGLTPFALPFMPLVQKLCFSGKVDAALAFIEEIERKGCRPFPNLYTHVVSAYCKANRLEDAFKVMDSMKAKGITPEPQAHKDLFASCMGTRLLKPAESVK</sequence>
<dbReference type="EMBL" id="CM035415">
    <property type="protein sequence ID" value="KAH7427894.1"/>
    <property type="molecule type" value="Genomic_DNA"/>
</dbReference>
<evidence type="ECO:0000313" key="6">
    <source>
        <dbReference type="Proteomes" id="UP000825935"/>
    </source>
</evidence>
<dbReference type="Pfam" id="PF01535">
    <property type="entry name" value="PPR"/>
    <property type="match status" value="3"/>
</dbReference>
<dbReference type="Gene3D" id="1.25.40.10">
    <property type="entry name" value="Tetratricopeptide repeat domain"/>
    <property type="match status" value="3"/>
</dbReference>
<dbReference type="Proteomes" id="UP000825935">
    <property type="component" value="Chromosome 10"/>
</dbReference>
<evidence type="ECO:0000313" key="5">
    <source>
        <dbReference type="EMBL" id="KAH7427894.1"/>
    </source>
</evidence>
<proteinExistence type="inferred from homology"/>
<accession>A0A8T2U2W7</accession>
<feature type="region of interest" description="Disordered" evidence="4">
    <location>
        <begin position="36"/>
        <end position="76"/>
    </location>
</feature>
<name>A0A8T2U2W7_CERRI</name>
<protein>
    <recommendedName>
        <fullName evidence="7">Pentatricopeptide repeat-containing protein</fullName>
    </recommendedName>
</protein>
<dbReference type="InterPro" id="IPR011990">
    <property type="entry name" value="TPR-like_helical_dom_sf"/>
</dbReference>
<evidence type="ECO:0008006" key="7">
    <source>
        <dbReference type="Google" id="ProtNLM"/>
    </source>
</evidence>
<comment type="similarity">
    <text evidence="1">Belongs to the PPR family. P subfamily.</text>
</comment>
<dbReference type="EMBL" id="CM035415">
    <property type="protein sequence ID" value="KAH7427896.1"/>
    <property type="molecule type" value="Genomic_DNA"/>
</dbReference>
<evidence type="ECO:0000256" key="1">
    <source>
        <dbReference type="ARBA" id="ARBA00007626"/>
    </source>
</evidence>
<dbReference type="PROSITE" id="PS51375">
    <property type="entry name" value="PPR"/>
    <property type="match status" value="3"/>
</dbReference>
<dbReference type="InterPro" id="IPR050667">
    <property type="entry name" value="PPR-containing_protein"/>
</dbReference>
<gene>
    <name evidence="5" type="ORF">KP509_10G065900</name>
</gene>
<keyword evidence="6" id="KW-1185">Reference proteome</keyword>
<dbReference type="PANTHER" id="PTHR47939">
    <property type="entry name" value="MEMBRANE-ASSOCIATED SALT-INDUCIBLE PROTEIN-LIKE"/>
    <property type="match status" value="1"/>
</dbReference>
<dbReference type="PANTHER" id="PTHR47939:SF6">
    <property type="entry name" value="OS03G0168400 PROTEIN"/>
    <property type="match status" value="1"/>
</dbReference>
<feature type="repeat" description="PPR" evidence="3">
    <location>
        <begin position="613"/>
        <end position="647"/>
    </location>
</feature>
<dbReference type="Pfam" id="PF13041">
    <property type="entry name" value="PPR_2"/>
    <property type="match status" value="1"/>
</dbReference>
<dbReference type="EMBL" id="CM035415">
    <property type="protein sequence ID" value="KAH7427900.1"/>
    <property type="molecule type" value="Genomic_DNA"/>
</dbReference>
<evidence type="ECO:0000256" key="4">
    <source>
        <dbReference type="SAM" id="MobiDB-lite"/>
    </source>
</evidence>